<proteinExistence type="inferred from homology"/>
<feature type="transmembrane region" description="Helical" evidence="10">
    <location>
        <begin position="330"/>
        <end position="350"/>
    </location>
</feature>
<keyword evidence="5 10" id="KW-0808">Transferase</keyword>
<comment type="similarity">
    <text evidence="3 10">Belongs to the ALG6/ALG8 glucosyltransferase family.</text>
</comment>
<dbReference type="UniPathway" id="UPA00378"/>
<evidence type="ECO:0000256" key="6">
    <source>
        <dbReference type="ARBA" id="ARBA00022692"/>
    </source>
</evidence>
<gene>
    <name evidence="11" type="ORF">MGAL_10B085434</name>
</gene>
<evidence type="ECO:0000256" key="4">
    <source>
        <dbReference type="ARBA" id="ARBA00022676"/>
    </source>
</evidence>
<dbReference type="EMBL" id="UYJE01006293">
    <property type="protein sequence ID" value="VDI44773.1"/>
    <property type="molecule type" value="Genomic_DNA"/>
</dbReference>
<sequence length="414" mass="48127">METWWMVVGIVTCTKLLLFPSYKSTDFDVHRNWLAITHSLPISKWYYEETSEWTLDYPPLFAWLEYLLSQIAQFFDPDMLKVENINYRSDATVLFQRLSVVLTDFIFIYAVKEFCTKCIKLQRKDDDKQDIFTSPFLILSSLLICNAGLMIVDHIHFQYNGFLFGILLLSITRLYENRNLEGALWFAALLNFKHIYLYVAPAYFVYLLRCYCFKSDGVAAKISWRTFSFTRIIMLGFVVISVFCLSFGPFIVMDQLPQVLSRLFPFKRGKKYNLLNVSDSGSAMMTGGLVQEFQHTVLPSISPLVTLILTGLSILPAVLHLWIYPKGPKSFLRCLIYVDLILYVCLAVFMKKPSLITIPFRNCDKDLYGGCCIQFIRFIVWENIYSVTIPWTLTRTTVFYLETLYLLGIVTTRI</sequence>
<evidence type="ECO:0000313" key="11">
    <source>
        <dbReference type="EMBL" id="VDI44773.1"/>
    </source>
</evidence>
<dbReference type="AlphaFoldDB" id="A0A8B6F7E1"/>
<evidence type="ECO:0000256" key="5">
    <source>
        <dbReference type="ARBA" id="ARBA00022679"/>
    </source>
</evidence>
<comment type="caution">
    <text evidence="10">Lacks conserved residue(s) required for the propagation of feature annotation.</text>
</comment>
<keyword evidence="8 10" id="KW-1133">Transmembrane helix</keyword>
<keyword evidence="6 10" id="KW-0812">Transmembrane</keyword>
<feature type="transmembrane region" description="Helical" evidence="10">
    <location>
        <begin position="302"/>
        <end position="324"/>
    </location>
</feature>
<keyword evidence="7 10" id="KW-0256">Endoplasmic reticulum</keyword>
<evidence type="ECO:0000256" key="10">
    <source>
        <dbReference type="RuleBase" id="RU363110"/>
    </source>
</evidence>
<dbReference type="PANTHER" id="PTHR12413:SF2">
    <property type="entry name" value="DOLICHYL PYROPHOSPHATE GLC1MAN9GLCNAC2 ALPHA-1,3-GLUCOSYLTRANSFERASE-RELATED"/>
    <property type="match status" value="1"/>
</dbReference>
<name>A0A8B6F7E1_MYTGA</name>
<feature type="transmembrane region" description="Helical" evidence="10">
    <location>
        <begin position="195"/>
        <end position="212"/>
    </location>
</feature>
<feature type="transmembrane region" description="Helical" evidence="10">
    <location>
        <begin position="159"/>
        <end position="175"/>
    </location>
</feature>
<dbReference type="InterPro" id="IPR004856">
    <property type="entry name" value="Glyco_trans_ALG6/ALG8"/>
</dbReference>
<evidence type="ECO:0000313" key="12">
    <source>
        <dbReference type="Proteomes" id="UP000596742"/>
    </source>
</evidence>
<reference evidence="11" key="1">
    <citation type="submission" date="2018-11" db="EMBL/GenBank/DDBJ databases">
        <authorList>
            <person name="Alioto T."/>
            <person name="Alioto T."/>
        </authorList>
    </citation>
    <scope>NUCLEOTIDE SEQUENCE</scope>
</reference>
<dbReference type="Proteomes" id="UP000596742">
    <property type="component" value="Unassembled WGS sequence"/>
</dbReference>
<evidence type="ECO:0000256" key="2">
    <source>
        <dbReference type="ARBA" id="ARBA00004922"/>
    </source>
</evidence>
<feature type="transmembrane region" description="Helical" evidence="10">
    <location>
        <begin position="131"/>
        <end position="152"/>
    </location>
</feature>
<keyword evidence="12" id="KW-1185">Reference proteome</keyword>
<feature type="transmembrane region" description="Helical" evidence="10">
    <location>
        <begin position="94"/>
        <end position="111"/>
    </location>
</feature>
<feature type="transmembrane region" description="Helical" evidence="10">
    <location>
        <begin position="232"/>
        <end position="252"/>
    </location>
</feature>
<evidence type="ECO:0000256" key="1">
    <source>
        <dbReference type="ARBA" id="ARBA00004477"/>
    </source>
</evidence>
<comment type="pathway">
    <text evidence="2 10">Protein modification; protein glycosylation.</text>
</comment>
<dbReference type="OrthoDB" id="1689333at2759"/>
<protein>
    <recommendedName>
        <fullName evidence="10">Alpha-1,3-glucosyltransferase</fullName>
        <ecNumber evidence="10">2.4.1.-</ecNumber>
    </recommendedName>
</protein>
<dbReference type="GO" id="GO:0005789">
    <property type="term" value="C:endoplasmic reticulum membrane"/>
    <property type="evidence" value="ECO:0007669"/>
    <property type="project" value="UniProtKB-SubCell"/>
</dbReference>
<evidence type="ECO:0000256" key="7">
    <source>
        <dbReference type="ARBA" id="ARBA00022824"/>
    </source>
</evidence>
<evidence type="ECO:0000256" key="3">
    <source>
        <dbReference type="ARBA" id="ARBA00008715"/>
    </source>
</evidence>
<dbReference type="Pfam" id="PF03155">
    <property type="entry name" value="Alg6_Alg8"/>
    <property type="match status" value="1"/>
</dbReference>
<dbReference type="EC" id="2.4.1.-" evidence="10"/>
<evidence type="ECO:0000256" key="8">
    <source>
        <dbReference type="ARBA" id="ARBA00022989"/>
    </source>
</evidence>
<evidence type="ECO:0000256" key="9">
    <source>
        <dbReference type="ARBA" id="ARBA00023136"/>
    </source>
</evidence>
<keyword evidence="4 10" id="KW-0328">Glycosyltransferase</keyword>
<dbReference type="GO" id="GO:0006487">
    <property type="term" value="P:protein N-linked glycosylation"/>
    <property type="evidence" value="ECO:0007669"/>
    <property type="project" value="TreeGrafter"/>
</dbReference>
<comment type="caution">
    <text evidence="11">The sequence shown here is derived from an EMBL/GenBank/DDBJ whole genome shotgun (WGS) entry which is preliminary data.</text>
</comment>
<accession>A0A8B6F7E1</accession>
<comment type="subcellular location">
    <subcellularLocation>
        <location evidence="1 10">Endoplasmic reticulum membrane</location>
        <topology evidence="1 10">Multi-pass membrane protein</topology>
    </subcellularLocation>
</comment>
<keyword evidence="9 10" id="KW-0472">Membrane</keyword>
<dbReference type="PANTHER" id="PTHR12413">
    <property type="entry name" value="DOLICHYL GLYCOSYLTRANSFERASE"/>
    <property type="match status" value="1"/>
</dbReference>
<dbReference type="GO" id="GO:0042283">
    <property type="term" value="F:dolichyl pyrophosphate Glc1Man9GlcNAc2 alpha-1,3-glucosyltransferase activity"/>
    <property type="evidence" value="ECO:0007669"/>
    <property type="project" value="TreeGrafter"/>
</dbReference>
<organism evidence="11 12">
    <name type="scientific">Mytilus galloprovincialis</name>
    <name type="common">Mediterranean mussel</name>
    <dbReference type="NCBI Taxonomy" id="29158"/>
    <lineage>
        <taxon>Eukaryota</taxon>
        <taxon>Metazoa</taxon>
        <taxon>Spiralia</taxon>
        <taxon>Lophotrochozoa</taxon>
        <taxon>Mollusca</taxon>
        <taxon>Bivalvia</taxon>
        <taxon>Autobranchia</taxon>
        <taxon>Pteriomorphia</taxon>
        <taxon>Mytilida</taxon>
        <taxon>Mytiloidea</taxon>
        <taxon>Mytilidae</taxon>
        <taxon>Mytilinae</taxon>
        <taxon>Mytilus</taxon>
    </lineage>
</organism>